<gene>
    <name evidence="1" type="ORF">GRJ2_001758900</name>
</gene>
<proteinExistence type="predicted"/>
<dbReference type="AlphaFoldDB" id="A0ABC9X664"/>
<evidence type="ECO:0000313" key="2">
    <source>
        <dbReference type="Proteomes" id="UP001623348"/>
    </source>
</evidence>
<dbReference type="PANTHER" id="PTHR33332">
    <property type="entry name" value="REVERSE TRANSCRIPTASE DOMAIN-CONTAINING PROTEIN"/>
    <property type="match status" value="1"/>
</dbReference>
<dbReference type="EMBL" id="BAAFJT010000008">
    <property type="protein sequence ID" value="GAB0192936.1"/>
    <property type="molecule type" value="Genomic_DNA"/>
</dbReference>
<name>A0ABC9X664_GRUJA</name>
<keyword evidence="2" id="KW-1185">Reference proteome</keyword>
<organism evidence="1 2">
    <name type="scientific">Grus japonensis</name>
    <name type="common">Japanese crane</name>
    <name type="synonym">Red-crowned crane</name>
    <dbReference type="NCBI Taxonomy" id="30415"/>
    <lineage>
        <taxon>Eukaryota</taxon>
        <taxon>Metazoa</taxon>
        <taxon>Chordata</taxon>
        <taxon>Craniata</taxon>
        <taxon>Vertebrata</taxon>
        <taxon>Euteleostomi</taxon>
        <taxon>Archelosauria</taxon>
        <taxon>Archosauria</taxon>
        <taxon>Dinosauria</taxon>
        <taxon>Saurischia</taxon>
        <taxon>Theropoda</taxon>
        <taxon>Coelurosauria</taxon>
        <taxon>Aves</taxon>
        <taxon>Neognathae</taxon>
        <taxon>Neoaves</taxon>
        <taxon>Gruiformes</taxon>
        <taxon>Gruidae</taxon>
        <taxon>Grus</taxon>
    </lineage>
</organism>
<dbReference type="Proteomes" id="UP001623348">
    <property type="component" value="Unassembled WGS sequence"/>
</dbReference>
<comment type="caution">
    <text evidence="1">The sequence shown here is derived from an EMBL/GenBank/DDBJ whole genome shotgun (WGS) entry which is preliminary data.</text>
</comment>
<sequence>MVYAACITKLLAASTSIIDLDPDCYTADASVLTNACANLPLSLVVDVVCLDFSKAFNTISHSILLKKLAAHGLDRCTLRWVKNWLEGQAQRVVVNGVKASWLPVTKWSFPGLEKRRLRGDLVALYNYLKGGCSQLGVVSLLSSNKQ</sequence>
<accession>A0ABC9X664</accession>
<protein>
    <submittedName>
        <fullName evidence="1">Centrosomal protein of 89 kDa</fullName>
    </submittedName>
</protein>
<reference evidence="1 2" key="1">
    <citation type="submission" date="2024-06" db="EMBL/GenBank/DDBJ databases">
        <title>The draft genome of Grus japonensis, version 3.</title>
        <authorList>
            <person name="Nabeshima K."/>
            <person name="Suzuki S."/>
            <person name="Onuma M."/>
        </authorList>
    </citation>
    <scope>NUCLEOTIDE SEQUENCE [LARGE SCALE GENOMIC DNA]</scope>
    <source>
        <strain evidence="1 2">451A</strain>
    </source>
</reference>
<evidence type="ECO:0000313" key="1">
    <source>
        <dbReference type="EMBL" id="GAB0192936.1"/>
    </source>
</evidence>